<sequence>MALVRGRAADLLAEANLGHLHTRLAEQSGFVLGTRAGVGEVNSWRHSLRVLLNDLVDAGLGDIEVLLEHQLPHSRQRIDVVLCGAHPRTGESSFVFVELKQWSKAEIHLAEVLNIPGMPGRHLHPAEQVRGYCQYMVDHTESLASRPKSVHGVAYLHNARRADVAGLLQYATSQYGRLFTMDDKAKLADHLRAVLDAEAARDVAREAGDEFLGYAHRPTKPLLDLAAAEIQDREQFVLLDEQKVAYEVVMQAVERAHAAPTRTVIIVEGGPGSGKSVIALSLLGELARRGIPTHHATGSRSFTLTMRKYAGKGNTRVKGLFKYFNNYVGSNPRELTVLICDEAHRIRKSGVTQYTKKEQRERAGRQIDELINVATVPVFLLDENQTVRPGEMGSVREITAAAQSLGCEVEIIRLQDQLRCGGSVNYDEWVARLLGLRNEPAIPWSKLAGPLDEGITVTSAASPEALESWVLHQQATNGGVARLAAGFCWEWSNPVPTENGLRLVDDVRIGGWHRPWNAKSDEKKKVEGVPESAYWATDPRGFGQVGCIYTAQGFEYDWSGVIFGPDLVRRDGRWVPVRSESKDGDVRKADDLHFGALIKNTYKVLLTRGMRGTAVYSTDPETQAFLEEMTS</sequence>
<dbReference type="OrthoDB" id="3193269at2"/>
<proteinExistence type="predicted"/>
<dbReference type="Proteomes" id="UP000292003">
    <property type="component" value="Unassembled WGS sequence"/>
</dbReference>
<dbReference type="CDD" id="cd00009">
    <property type="entry name" value="AAA"/>
    <property type="match status" value="1"/>
</dbReference>
<dbReference type="AlphaFoldDB" id="A0A4Q7J851"/>
<dbReference type="RefSeq" id="WP_130475640.1">
    <property type="nucleotide sequence ID" value="NZ_SFCC01000006.1"/>
</dbReference>
<protein>
    <submittedName>
        <fullName evidence="2">DUF2075 domain-containing protein</fullName>
    </submittedName>
</protein>
<evidence type="ECO:0000259" key="1">
    <source>
        <dbReference type="SMART" id="SM00382"/>
    </source>
</evidence>
<comment type="caution">
    <text evidence="2">The sequence shown here is derived from an EMBL/GenBank/DDBJ whole genome shotgun (WGS) entry which is preliminary data.</text>
</comment>
<dbReference type="Pfam" id="PF09848">
    <property type="entry name" value="SLFN-g3_helicase"/>
    <property type="match status" value="1"/>
</dbReference>
<reference evidence="2 3" key="1">
    <citation type="submission" date="2019-02" db="EMBL/GenBank/DDBJ databases">
        <title>Draft genome sequence of Amycolatopsis sp. 8-3EHSu isolated from roots of Suaeda maritima.</title>
        <authorList>
            <person name="Duangmal K."/>
            <person name="Chantavorakit T."/>
        </authorList>
    </citation>
    <scope>NUCLEOTIDE SEQUENCE [LARGE SCALE GENOMIC DNA]</scope>
    <source>
        <strain evidence="2 3">8-3EHSu</strain>
    </source>
</reference>
<dbReference type="Gene3D" id="3.40.50.300">
    <property type="entry name" value="P-loop containing nucleotide triphosphate hydrolases"/>
    <property type="match status" value="1"/>
</dbReference>
<evidence type="ECO:0000313" key="3">
    <source>
        <dbReference type="Proteomes" id="UP000292003"/>
    </source>
</evidence>
<dbReference type="InterPro" id="IPR027417">
    <property type="entry name" value="P-loop_NTPase"/>
</dbReference>
<accession>A0A4Q7J851</accession>
<dbReference type="SUPFAM" id="SSF52540">
    <property type="entry name" value="P-loop containing nucleoside triphosphate hydrolases"/>
    <property type="match status" value="1"/>
</dbReference>
<dbReference type="SMART" id="SM00382">
    <property type="entry name" value="AAA"/>
    <property type="match status" value="1"/>
</dbReference>
<feature type="domain" description="AAA+ ATPase" evidence="1">
    <location>
        <begin position="261"/>
        <end position="416"/>
    </location>
</feature>
<name>A0A4Q7J851_9PSEU</name>
<dbReference type="InterPro" id="IPR003593">
    <property type="entry name" value="AAA+_ATPase"/>
</dbReference>
<gene>
    <name evidence="2" type="ORF">EWH70_13120</name>
</gene>
<organism evidence="2 3">
    <name type="scientific">Amycolatopsis suaedae</name>
    <dbReference type="NCBI Taxonomy" id="2510978"/>
    <lineage>
        <taxon>Bacteria</taxon>
        <taxon>Bacillati</taxon>
        <taxon>Actinomycetota</taxon>
        <taxon>Actinomycetes</taxon>
        <taxon>Pseudonocardiales</taxon>
        <taxon>Pseudonocardiaceae</taxon>
        <taxon>Amycolatopsis</taxon>
    </lineage>
</organism>
<keyword evidence="3" id="KW-1185">Reference proteome</keyword>
<dbReference type="InterPro" id="IPR018647">
    <property type="entry name" value="SLFN_3-like_DNA/RNA_helicase"/>
</dbReference>
<dbReference type="EMBL" id="SFCC01000006">
    <property type="protein sequence ID" value="RZQ63387.1"/>
    <property type="molecule type" value="Genomic_DNA"/>
</dbReference>
<evidence type="ECO:0000313" key="2">
    <source>
        <dbReference type="EMBL" id="RZQ63387.1"/>
    </source>
</evidence>